<organism evidence="4 5">
    <name type="scientific">Paralimibaculum aggregatum</name>
    <dbReference type="NCBI Taxonomy" id="3036245"/>
    <lineage>
        <taxon>Bacteria</taxon>
        <taxon>Pseudomonadati</taxon>
        <taxon>Pseudomonadota</taxon>
        <taxon>Alphaproteobacteria</taxon>
        <taxon>Rhodobacterales</taxon>
        <taxon>Paracoccaceae</taxon>
        <taxon>Paralimibaculum</taxon>
    </lineage>
</organism>
<evidence type="ECO:0000256" key="1">
    <source>
        <dbReference type="ARBA" id="ARBA00023125"/>
    </source>
</evidence>
<dbReference type="PANTHER" id="PTHR43433:SF8">
    <property type="entry name" value="BIFUNCTIONAL LIPASE_ADENYLATE CYCLASE LIPJ"/>
    <property type="match status" value="1"/>
</dbReference>
<dbReference type="PROSITE" id="PS51755">
    <property type="entry name" value="OMPR_PHOB"/>
    <property type="match status" value="1"/>
</dbReference>
<dbReference type="PRINTS" id="PR00111">
    <property type="entry name" value="ABHYDROLASE"/>
</dbReference>
<keyword evidence="5" id="KW-1185">Reference proteome</keyword>
<dbReference type="InterPro" id="IPR029058">
    <property type="entry name" value="AB_hydrolase_fold"/>
</dbReference>
<keyword evidence="4" id="KW-0378">Hydrolase</keyword>
<dbReference type="SMART" id="SM00862">
    <property type="entry name" value="Trans_reg_C"/>
    <property type="match status" value="1"/>
</dbReference>
<evidence type="ECO:0000313" key="4">
    <source>
        <dbReference type="EMBL" id="GMG84492.1"/>
    </source>
</evidence>
<dbReference type="Gene3D" id="1.10.10.10">
    <property type="entry name" value="Winged helix-like DNA-binding domain superfamily/Winged helix DNA-binding domain"/>
    <property type="match status" value="1"/>
</dbReference>
<keyword evidence="1 2" id="KW-0238">DNA-binding</keyword>
<dbReference type="InterPro" id="IPR036388">
    <property type="entry name" value="WH-like_DNA-bd_sf"/>
</dbReference>
<feature type="domain" description="OmpR/PhoB-type" evidence="3">
    <location>
        <begin position="1"/>
        <end position="98"/>
    </location>
</feature>
<dbReference type="Proteomes" id="UP001239909">
    <property type="component" value="Unassembled WGS sequence"/>
</dbReference>
<dbReference type="InterPro" id="IPR016032">
    <property type="entry name" value="Sig_transdc_resp-reg_C-effctor"/>
</dbReference>
<dbReference type="SUPFAM" id="SSF46894">
    <property type="entry name" value="C-terminal effector domain of the bipartite response regulators"/>
    <property type="match status" value="1"/>
</dbReference>
<gene>
    <name evidence="4" type="ORF">LNKW23_37080</name>
</gene>
<dbReference type="InterPro" id="IPR000073">
    <property type="entry name" value="AB_hydrolase_1"/>
</dbReference>
<dbReference type="RefSeq" id="WP_285673541.1">
    <property type="nucleotide sequence ID" value="NZ_BSYI01000037.1"/>
</dbReference>
<dbReference type="PANTHER" id="PTHR43433">
    <property type="entry name" value="HYDROLASE, ALPHA/BETA FOLD FAMILY PROTEIN"/>
    <property type="match status" value="1"/>
</dbReference>
<name>A0ABQ6LNB1_9RHOB</name>
<dbReference type="Pfam" id="PF00561">
    <property type="entry name" value="Abhydrolase_1"/>
    <property type="match status" value="1"/>
</dbReference>
<dbReference type="SUPFAM" id="SSF53474">
    <property type="entry name" value="alpha/beta-Hydrolases"/>
    <property type="match status" value="1"/>
</dbReference>
<dbReference type="InterPro" id="IPR001867">
    <property type="entry name" value="OmpR/PhoB-type_DNA-bd"/>
</dbReference>
<evidence type="ECO:0000256" key="2">
    <source>
        <dbReference type="PROSITE-ProRule" id="PRU01091"/>
    </source>
</evidence>
<dbReference type="GO" id="GO:0016787">
    <property type="term" value="F:hydrolase activity"/>
    <property type="evidence" value="ECO:0007669"/>
    <property type="project" value="UniProtKB-KW"/>
</dbReference>
<dbReference type="Gene3D" id="3.40.50.1820">
    <property type="entry name" value="alpha/beta hydrolase"/>
    <property type="match status" value="1"/>
</dbReference>
<protein>
    <submittedName>
        <fullName evidence="4">Alpha/beta fold hydrolase</fullName>
    </submittedName>
</protein>
<sequence>MRFLFADCVLDTKRHRLLRSGEPVPVEPQVFDLLHVLAERAGELVTKDELIAAVWNGRIVSDATIASRINAARTAVGDSGRHQLVIRTLPRRGFALVAEVSRGSDDRPQGAPEMRQTVRMVASSDGTGIAYAVSGAGPPLLRAGHFLTHLEMDWQGSVYRPTIAALSARHTLVRYDQRGTGLSQTDVADLSIEAYAADMLAVADAAGLDRFPIFATSQGVPVSVHVAAAHPERVSRLVLFGGFAQGRALRSGNRSHGDAEALMTLLNRGWGKPESGFMSAFIAMFCPDASPEERTSIARSQLASATPEMAGRIRRAIDRFDVTESLAKVRAPTLVMHADGDAIHPVAQGRLLAANIPGAEFKLIHSNNHIILGSSCTWDEIISKVIEFINI</sequence>
<evidence type="ECO:0000313" key="5">
    <source>
        <dbReference type="Proteomes" id="UP001239909"/>
    </source>
</evidence>
<evidence type="ECO:0000259" key="3">
    <source>
        <dbReference type="PROSITE" id="PS51755"/>
    </source>
</evidence>
<dbReference type="InterPro" id="IPR050471">
    <property type="entry name" value="AB_hydrolase"/>
</dbReference>
<reference evidence="4 5" key="1">
    <citation type="submission" date="2023-04" db="EMBL/GenBank/DDBJ databases">
        <title>Marinoamorphus aggregata gen. nov., sp. Nov., isolate from tissue of brittle star Ophioplocus japonicus.</title>
        <authorList>
            <person name="Kawano K."/>
            <person name="Sawayama S."/>
            <person name="Nakagawa S."/>
        </authorList>
    </citation>
    <scope>NUCLEOTIDE SEQUENCE [LARGE SCALE GENOMIC DNA]</scope>
    <source>
        <strain evidence="4 5">NKW23</strain>
    </source>
</reference>
<accession>A0ABQ6LNB1</accession>
<dbReference type="CDD" id="cd00383">
    <property type="entry name" value="trans_reg_C"/>
    <property type="match status" value="1"/>
</dbReference>
<dbReference type="EMBL" id="BSYI01000037">
    <property type="protein sequence ID" value="GMG84492.1"/>
    <property type="molecule type" value="Genomic_DNA"/>
</dbReference>
<proteinExistence type="predicted"/>
<comment type="caution">
    <text evidence="4">The sequence shown here is derived from an EMBL/GenBank/DDBJ whole genome shotgun (WGS) entry which is preliminary data.</text>
</comment>
<feature type="DNA-binding region" description="OmpR/PhoB-type" evidence="2">
    <location>
        <begin position="1"/>
        <end position="98"/>
    </location>
</feature>
<dbReference type="Pfam" id="PF00486">
    <property type="entry name" value="Trans_reg_C"/>
    <property type="match status" value="1"/>
</dbReference>